<dbReference type="SUPFAM" id="SSF56672">
    <property type="entry name" value="DNA/RNA polymerases"/>
    <property type="match status" value="1"/>
</dbReference>
<dbReference type="InterPro" id="IPR050951">
    <property type="entry name" value="Retrovirus_Pol_polyprotein"/>
</dbReference>
<evidence type="ECO:0000256" key="2">
    <source>
        <dbReference type="ARBA" id="ARBA00022695"/>
    </source>
</evidence>
<dbReference type="FunFam" id="3.10.20.370:FF:000001">
    <property type="entry name" value="Retrovirus-related Pol polyprotein from transposon 17.6-like protein"/>
    <property type="match status" value="1"/>
</dbReference>
<evidence type="ECO:0000256" key="3">
    <source>
        <dbReference type="ARBA" id="ARBA00022722"/>
    </source>
</evidence>
<dbReference type="InterPro" id="IPR043502">
    <property type="entry name" value="DNA/RNA_pol_sf"/>
</dbReference>
<dbReference type="PANTHER" id="PTHR37984:SF5">
    <property type="entry name" value="PROTEIN NYNRIN-LIKE"/>
    <property type="match status" value="1"/>
</dbReference>
<proteinExistence type="predicted"/>
<dbReference type="Gene3D" id="3.30.70.270">
    <property type="match status" value="2"/>
</dbReference>
<dbReference type="HOGENOM" id="CLU_000384_33_10_1"/>
<feature type="domain" description="Reverse transcriptase" evidence="7">
    <location>
        <begin position="192"/>
        <end position="239"/>
    </location>
</feature>
<name>A0A015LB39_RHIIW</name>
<dbReference type="Pfam" id="PF17917">
    <property type="entry name" value="RT_RNaseH"/>
    <property type="match status" value="1"/>
</dbReference>
<keyword evidence="4" id="KW-0255">Endonuclease</keyword>
<dbReference type="EMBL" id="JEMT01029496">
    <property type="protein sequence ID" value="EXX52028.1"/>
    <property type="molecule type" value="Genomic_DNA"/>
</dbReference>
<dbReference type="STRING" id="1432141.A0A015LB39"/>
<dbReference type="OMA" id="SACICEL"/>
<feature type="domain" description="Reverse transcriptase RNase H-like" evidence="8">
    <location>
        <begin position="328"/>
        <end position="432"/>
    </location>
</feature>
<keyword evidence="5" id="KW-0378">Hydrolase</keyword>
<evidence type="ECO:0000256" key="4">
    <source>
        <dbReference type="ARBA" id="ARBA00022759"/>
    </source>
</evidence>
<accession>A0A015LB39</accession>
<keyword evidence="10" id="KW-1185">Reference proteome</keyword>
<dbReference type="InterPro" id="IPR041373">
    <property type="entry name" value="RT_RNaseH"/>
</dbReference>
<comment type="caution">
    <text evidence="9">The sequence shown here is derived from an EMBL/GenBank/DDBJ whole genome shotgun (WGS) entry which is preliminary data.</text>
</comment>
<dbReference type="InterPro" id="IPR043128">
    <property type="entry name" value="Rev_trsase/Diguanyl_cyclase"/>
</dbReference>
<keyword evidence="6" id="KW-0695">RNA-directed DNA polymerase</keyword>
<protein>
    <submittedName>
        <fullName evidence="9">Gag-pol fusion protein</fullName>
    </submittedName>
</protein>
<dbReference type="CDD" id="cd01647">
    <property type="entry name" value="RT_LTR"/>
    <property type="match status" value="1"/>
</dbReference>
<sequence length="455" mass="53048">MPTLTNHPKRIEQKTHLEYEQITKEVEYYHTEIGSEVETTPTTVKMKIGVLPTDLELPLLRFLAVRKHWYRTSKNERNFIEEEIQRMLQEGLIERSTGPWAAPVVLVRKKNRKLRFCVDYRELNSITMKDAYPLPRIDDMLNSFGKAQWFTSLNLASEYWQVEMDPADRPKTAFIIQFGTYQFKVMPFGLYDVIIYSDTFEQHLEHLRVIFDRLEDAGLKLNPDKCSFVKEELEFLGHIVSNRGIRTDPAKIQKVKDFPTPLNVTQLRGFFGLASYYRRFVPGFSRIATPLNKLLKKGVAYNWGEKQQVAFEQLKQTLITSPILVFPDFNKQFILLTDASTFGLGVILSQLDEDGNDRVIAYASRTCNKAESNYSATELECLAVIWAVKHFHAYIYGQRFKLVTDHEALCHLFNMATPIGRLAHWVMKLQMYDFETTHRFGRKHLNVDSLSRIRI</sequence>
<dbReference type="CDD" id="cd09274">
    <property type="entry name" value="RNase_HI_RT_Ty3"/>
    <property type="match status" value="1"/>
</dbReference>
<evidence type="ECO:0000259" key="7">
    <source>
        <dbReference type="Pfam" id="PF00078"/>
    </source>
</evidence>
<feature type="domain" description="Reverse transcriptase" evidence="7">
    <location>
        <begin position="107"/>
        <end position="190"/>
    </location>
</feature>
<dbReference type="Proteomes" id="UP000022910">
    <property type="component" value="Unassembled WGS sequence"/>
</dbReference>
<evidence type="ECO:0000313" key="9">
    <source>
        <dbReference type="EMBL" id="EXX52028.1"/>
    </source>
</evidence>
<evidence type="ECO:0000256" key="6">
    <source>
        <dbReference type="ARBA" id="ARBA00022918"/>
    </source>
</evidence>
<reference evidence="9 10" key="1">
    <citation type="submission" date="2014-02" db="EMBL/GenBank/DDBJ databases">
        <title>Single nucleus genome sequencing reveals high similarity among nuclei of an endomycorrhizal fungus.</title>
        <authorList>
            <person name="Lin K."/>
            <person name="Geurts R."/>
            <person name="Zhang Z."/>
            <person name="Limpens E."/>
            <person name="Saunders D.G."/>
            <person name="Mu D."/>
            <person name="Pang E."/>
            <person name="Cao H."/>
            <person name="Cha H."/>
            <person name="Lin T."/>
            <person name="Zhou Q."/>
            <person name="Shang Y."/>
            <person name="Li Y."/>
            <person name="Ivanov S."/>
            <person name="Sharma T."/>
            <person name="Velzen R.V."/>
            <person name="Ruijter N.D."/>
            <person name="Aanen D.K."/>
            <person name="Win J."/>
            <person name="Kamoun S."/>
            <person name="Bisseling T."/>
            <person name="Huang S."/>
        </authorList>
    </citation>
    <scope>NUCLEOTIDE SEQUENCE [LARGE SCALE GENOMIC DNA]</scope>
    <source>
        <strain evidence="10">DAOM197198w</strain>
    </source>
</reference>
<evidence type="ECO:0000256" key="5">
    <source>
        <dbReference type="ARBA" id="ARBA00022801"/>
    </source>
</evidence>
<evidence type="ECO:0000259" key="8">
    <source>
        <dbReference type="Pfam" id="PF17917"/>
    </source>
</evidence>
<dbReference type="FunFam" id="3.30.70.270:FF:000115">
    <property type="entry name" value="Polyprotein of retroviral origin, putative"/>
    <property type="match status" value="1"/>
</dbReference>
<dbReference type="InterPro" id="IPR000477">
    <property type="entry name" value="RT_dom"/>
</dbReference>
<evidence type="ECO:0000313" key="10">
    <source>
        <dbReference type="Proteomes" id="UP000022910"/>
    </source>
</evidence>
<dbReference type="GO" id="GO:0003824">
    <property type="term" value="F:catalytic activity"/>
    <property type="evidence" value="ECO:0007669"/>
    <property type="project" value="UniProtKB-KW"/>
</dbReference>
<dbReference type="PANTHER" id="PTHR37984">
    <property type="entry name" value="PROTEIN CBG26694"/>
    <property type="match status" value="1"/>
</dbReference>
<evidence type="ECO:0000256" key="1">
    <source>
        <dbReference type="ARBA" id="ARBA00022679"/>
    </source>
</evidence>
<organism evidence="9 10">
    <name type="scientific">Rhizophagus irregularis (strain DAOM 197198w)</name>
    <name type="common">Glomus intraradices</name>
    <dbReference type="NCBI Taxonomy" id="1432141"/>
    <lineage>
        <taxon>Eukaryota</taxon>
        <taxon>Fungi</taxon>
        <taxon>Fungi incertae sedis</taxon>
        <taxon>Mucoromycota</taxon>
        <taxon>Glomeromycotina</taxon>
        <taxon>Glomeromycetes</taxon>
        <taxon>Glomerales</taxon>
        <taxon>Glomeraceae</taxon>
        <taxon>Rhizophagus</taxon>
    </lineage>
</organism>
<gene>
    <name evidence="9" type="ORF">RirG_256650</name>
</gene>
<keyword evidence="1" id="KW-0808">Transferase</keyword>
<dbReference type="Gene3D" id="3.10.20.370">
    <property type="match status" value="1"/>
</dbReference>
<dbReference type="Pfam" id="PF00078">
    <property type="entry name" value="RVT_1"/>
    <property type="match status" value="2"/>
</dbReference>
<keyword evidence="2" id="KW-0548">Nucleotidyltransferase</keyword>
<dbReference type="AlphaFoldDB" id="A0A015LB39"/>
<dbReference type="FunFam" id="3.30.70.270:FF:000003">
    <property type="entry name" value="Transposon Ty3-G Gag-Pol polyprotein"/>
    <property type="match status" value="1"/>
</dbReference>
<keyword evidence="3" id="KW-0540">Nuclease</keyword>